<dbReference type="InterPro" id="IPR000175">
    <property type="entry name" value="Na/ntran_symport"/>
</dbReference>
<comment type="subcellular location">
    <subcellularLocation>
        <location evidence="1">Membrane</location>
        <topology evidence="1">Multi-pass membrane protein</topology>
    </subcellularLocation>
</comment>
<evidence type="ECO:0000256" key="3">
    <source>
        <dbReference type="ARBA" id="ARBA00022692"/>
    </source>
</evidence>
<keyword evidence="9" id="KW-1185">Reference proteome</keyword>
<dbReference type="PANTHER" id="PTHR42948:SF1">
    <property type="entry name" value="TRANSPORTER"/>
    <property type="match status" value="1"/>
</dbReference>
<keyword evidence="6" id="KW-0769">Symport</keyword>
<organism evidence="8 9">
    <name type="scientific">Salinisphaera dokdonensis CL-ES53</name>
    <dbReference type="NCBI Taxonomy" id="1304272"/>
    <lineage>
        <taxon>Bacteria</taxon>
        <taxon>Pseudomonadati</taxon>
        <taxon>Pseudomonadota</taxon>
        <taxon>Gammaproteobacteria</taxon>
        <taxon>Salinisphaerales</taxon>
        <taxon>Salinisphaeraceae</taxon>
        <taxon>Salinisphaera</taxon>
    </lineage>
</organism>
<name>A0ABV2B4A1_9GAMM</name>
<dbReference type="NCBIfam" id="NF037979">
    <property type="entry name" value="Na_transp"/>
    <property type="match status" value="1"/>
</dbReference>
<evidence type="ECO:0000256" key="7">
    <source>
        <dbReference type="SAM" id="Phobius"/>
    </source>
</evidence>
<feature type="transmembrane region" description="Helical" evidence="7">
    <location>
        <begin position="251"/>
        <end position="277"/>
    </location>
</feature>
<proteinExistence type="inferred from homology"/>
<keyword evidence="3 6" id="KW-0812">Transmembrane</keyword>
<comment type="similarity">
    <text evidence="6">Belongs to the sodium:neurotransmitter symporter (SNF) (TC 2.A.22) family.</text>
</comment>
<feature type="transmembrane region" description="Helical" evidence="7">
    <location>
        <begin position="145"/>
        <end position="165"/>
    </location>
</feature>
<dbReference type="SUPFAM" id="SSF161070">
    <property type="entry name" value="SNF-like"/>
    <property type="match status" value="1"/>
</dbReference>
<protein>
    <recommendedName>
        <fullName evidence="6">Transporter</fullName>
    </recommendedName>
</protein>
<gene>
    <name evidence="8" type="ORF">SADO_15789</name>
</gene>
<feature type="transmembrane region" description="Helical" evidence="7">
    <location>
        <begin position="339"/>
        <end position="359"/>
    </location>
</feature>
<dbReference type="Proteomes" id="UP001460888">
    <property type="component" value="Unassembled WGS sequence"/>
</dbReference>
<evidence type="ECO:0000313" key="8">
    <source>
        <dbReference type="EMBL" id="MES1930724.1"/>
    </source>
</evidence>
<keyword evidence="4 7" id="KW-1133">Transmembrane helix</keyword>
<dbReference type="PROSITE" id="PS50267">
    <property type="entry name" value="NA_NEUROTRAN_SYMP_3"/>
    <property type="match status" value="1"/>
</dbReference>
<feature type="transmembrane region" description="Helical" evidence="7">
    <location>
        <begin position="379"/>
        <end position="401"/>
    </location>
</feature>
<feature type="transmembrane region" description="Helical" evidence="7">
    <location>
        <begin position="215"/>
        <end position="239"/>
    </location>
</feature>
<dbReference type="PANTHER" id="PTHR42948">
    <property type="entry name" value="TRANSPORTER"/>
    <property type="match status" value="1"/>
</dbReference>
<feature type="transmembrane region" description="Helical" evidence="7">
    <location>
        <begin position="297"/>
        <end position="327"/>
    </location>
</feature>
<feature type="transmembrane region" description="Helical" evidence="7">
    <location>
        <begin position="41"/>
        <end position="65"/>
    </location>
</feature>
<dbReference type="EMBL" id="APND01000005">
    <property type="protein sequence ID" value="MES1930724.1"/>
    <property type="molecule type" value="Genomic_DNA"/>
</dbReference>
<feature type="transmembrane region" description="Helical" evidence="7">
    <location>
        <begin position="422"/>
        <end position="444"/>
    </location>
</feature>
<accession>A0ABV2B4A1</accession>
<dbReference type="CDD" id="cd10336">
    <property type="entry name" value="SLC6sbd_Tyt1-Like"/>
    <property type="match status" value="1"/>
</dbReference>
<evidence type="ECO:0000256" key="1">
    <source>
        <dbReference type="ARBA" id="ARBA00004141"/>
    </source>
</evidence>
<keyword evidence="2 6" id="KW-0813">Transport</keyword>
<evidence type="ECO:0000256" key="2">
    <source>
        <dbReference type="ARBA" id="ARBA00022448"/>
    </source>
</evidence>
<dbReference type="Pfam" id="PF00209">
    <property type="entry name" value="SNF"/>
    <property type="match status" value="2"/>
</dbReference>
<feature type="transmembrane region" description="Helical" evidence="7">
    <location>
        <begin position="12"/>
        <end position="29"/>
    </location>
</feature>
<dbReference type="InterPro" id="IPR037272">
    <property type="entry name" value="SNS_sf"/>
</dbReference>
<feature type="transmembrane region" description="Helical" evidence="7">
    <location>
        <begin position="177"/>
        <end position="203"/>
    </location>
</feature>
<dbReference type="PROSITE" id="PS00610">
    <property type="entry name" value="NA_NEUROTRAN_SYMP_1"/>
    <property type="match status" value="1"/>
</dbReference>
<dbReference type="PRINTS" id="PR00176">
    <property type="entry name" value="NANEUSMPORT"/>
</dbReference>
<evidence type="ECO:0000256" key="4">
    <source>
        <dbReference type="ARBA" id="ARBA00022989"/>
    </source>
</evidence>
<reference evidence="8 9" key="1">
    <citation type="submission" date="2013-03" db="EMBL/GenBank/DDBJ databases">
        <title>Salinisphaera dokdonensis CL-ES53 Genome Sequencing.</title>
        <authorList>
            <person name="Li C."/>
            <person name="Lai Q."/>
            <person name="Shao Z."/>
        </authorList>
    </citation>
    <scope>NUCLEOTIDE SEQUENCE [LARGE SCALE GENOMIC DNA]</scope>
    <source>
        <strain evidence="8 9">CL-ES53</strain>
    </source>
</reference>
<evidence type="ECO:0000313" key="9">
    <source>
        <dbReference type="Proteomes" id="UP001460888"/>
    </source>
</evidence>
<keyword evidence="5 7" id="KW-0472">Membrane</keyword>
<feature type="transmembrane region" description="Helical" evidence="7">
    <location>
        <begin position="85"/>
        <end position="116"/>
    </location>
</feature>
<dbReference type="RefSeq" id="WP_353113192.1">
    <property type="nucleotide sequence ID" value="NZ_APND01000005.1"/>
</dbReference>
<evidence type="ECO:0000256" key="6">
    <source>
        <dbReference type="RuleBase" id="RU003732"/>
    </source>
</evidence>
<comment type="caution">
    <text evidence="8">The sequence shown here is derived from an EMBL/GenBank/DDBJ whole genome shotgun (WGS) entry which is preliminary data.</text>
</comment>
<dbReference type="InterPro" id="IPR047218">
    <property type="entry name" value="YocR/YhdH-like"/>
</dbReference>
<sequence>MTAVREHWGSRMGFIMASAGSAVGLGNVWKFPYMAGSNGGGAFLIIYLGCVLFFGLSLVMAELAIGRTTQLNPVGAFRKLAGRSWSVVGGLGVATAFIILSFYVVVAGWTLAYVVFMAADTFGGLNVDQNTTIFTQFVSSPVQPLVYAAVFTVAMIGVVLGGVASGIERASKWLMPLLFVLLVVLAIRSVTLPGAGAGIAFYLMPDWSQVTAGTWGGAVSQAFFSLSLGMGAMLTYGSYMSNEQNLPRDASMVVGLDTLVALLAGLVILPAVFSAGLEPGAGAGLTFMTLPAVFAEMPAGTIFGIAFFVLLAIAALTSAVSLLEVVVSYFVDEKGFSRTIAASGAGLVIFMIGIPVSLSQGVWSDVTIAGKSFLDFADFMTSSVMMPIGGLFIALFVGWFMGPRAVEALKSHPEQSMPLAGLWLFILRFVAPLGIAWILIQGFFG</sequence>
<evidence type="ECO:0000256" key="5">
    <source>
        <dbReference type="ARBA" id="ARBA00023136"/>
    </source>
</evidence>